<organism evidence="1 2">
    <name type="scientific">Lacticaseibacillus mingshuiensis</name>
    <dbReference type="NCBI Taxonomy" id="2799574"/>
    <lineage>
        <taxon>Bacteria</taxon>
        <taxon>Bacillati</taxon>
        <taxon>Bacillota</taxon>
        <taxon>Bacilli</taxon>
        <taxon>Lactobacillales</taxon>
        <taxon>Lactobacillaceae</taxon>
        <taxon>Lacticaseibacillus</taxon>
    </lineage>
</organism>
<keyword evidence="2" id="KW-1185">Reference proteome</keyword>
<dbReference type="Proteomes" id="UP001597196">
    <property type="component" value="Unassembled WGS sequence"/>
</dbReference>
<protein>
    <submittedName>
        <fullName evidence="1">BREX-1 system adenine-specific DNA-methyltransferase PglX</fullName>
    </submittedName>
</protein>
<dbReference type="RefSeq" id="WP_225877858.1">
    <property type="nucleotide sequence ID" value="NZ_BOLQ01000001.1"/>
</dbReference>
<sequence length="153" mass="17234">MDKKIISKFAIDSHLELVEAVRLRLAVLGITEEAISSPLPESTQQAEFFPQLNGEPLTGDDILRRRKIVAHLSEVSSKGNSHFEDFVEEVAYTWFNRILAIRFMEVNDYLPSGTRVLSSTEGKSEPDILVYANDLEQELGGYSKDDHKLIEPA</sequence>
<name>A0ABW4CGA3_9LACO</name>
<dbReference type="EMBL" id="JBHTOC010000001">
    <property type="protein sequence ID" value="MFD1428921.1"/>
    <property type="molecule type" value="Genomic_DNA"/>
</dbReference>
<proteinExistence type="predicted"/>
<evidence type="ECO:0000313" key="1">
    <source>
        <dbReference type="EMBL" id="MFD1428921.1"/>
    </source>
</evidence>
<gene>
    <name evidence="1" type="ORF">ACFQ4P_01490</name>
</gene>
<accession>A0ABW4CGA3</accession>
<reference evidence="2" key="1">
    <citation type="journal article" date="2019" name="Int. J. Syst. Evol. Microbiol.">
        <title>The Global Catalogue of Microorganisms (GCM) 10K type strain sequencing project: providing services to taxonomists for standard genome sequencing and annotation.</title>
        <authorList>
            <consortium name="The Broad Institute Genomics Platform"/>
            <consortium name="The Broad Institute Genome Sequencing Center for Infectious Disease"/>
            <person name="Wu L."/>
            <person name="Ma J."/>
        </authorList>
    </citation>
    <scope>NUCLEOTIDE SEQUENCE [LARGE SCALE GENOMIC DNA]</scope>
    <source>
        <strain evidence="2">CCM 8980</strain>
    </source>
</reference>
<comment type="caution">
    <text evidence="1">The sequence shown here is derived from an EMBL/GenBank/DDBJ whole genome shotgun (WGS) entry which is preliminary data.</text>
</comment>
<evidence type="ECO:0000313" key="2">
    <source>
        <dbReference type="Proteomes" id="UP001597196"/>
    </source>
</evidence>